<proteinExistence type="predicted"/>
<reference evidence="1" key="1">
    <citation type="journal article" date="2020" name="Nature">
        <title>Giant virus diversity and host interactions through global metagenomics.</title>
        <authorList>
            <person name="Schulz F."/>
            <person name="Roux S."/>
            <person name="Paez-Espino D."/>
            <person name="Jungbluth S."/>
            <person name="Walsh D.A."/>
            <person name="Denef V.J."/>
            <person name="McMahon K.D."/>
            <person name="Konstantinidis K.T."/>
            <person name="Eloe-Fadrosh E.A."/>
            <person name="Kyrpides N.C."/>
            <person name="Woyke T."/>
        </authorList>
    </citation>
    <scope>NUCLEOTIDE SEQUENCE</scope>
    <source>
        <strain evidence="1">GVMAG-M-3300013285-6</strain>
    </source>
</reference>
<dbReference type="SUPFAM" id="SSF48371">
    <property type="entry name" value="ARM repeat"/>
    <property type="match status" value="1"/>
</dbReference>
<name>A0A6C0BKD9_9ZZZZ</name>
<protein>
    <recommendedName>
        <fullName evidence="2">MIF4G domain-containing protein</fullName>
    </recommendedName>
</protein>
<accession>A0A6C0BKD9</accession>
<organism evidence="1">
    <name type="scientific">viral metagenome</name>
    <dbReference type="NCBI Taxonomy" id="1070528"/>
    <lineage>
        <taxon>unclassified sequences</taxon>
        <taxon>metagenomes</taxon>
        <taxon>organismal metagenomes</taxon>
    </lineage>
</organism>
<dbReference type="AlphaFoldDB" id="A0A6C0BKD9"/>
<evidence type="ECO:0000313" key="1">
    <source>
        <dbReference type="EMBL" id="QHS92221.1"/>
    </source>
</evidence>
<dbReference type="EMBL" id="MN739175">
    <property type="protein sequence ID" value="QHS92221.1"/>
    <property type="molecule type" value="Genomic_DNA"/>
</dbReference>
<sequence length="313" mass="35819">MPEDLRETLRTPEEIQGFLKSIMALQGTMSPAAGLCETITQLHGLFEAPGATRSVRDISWRRDFSAPKWTPPRQNEPMGRYHSHFKNSEKAAVQEKILNNIILSKLNKFSPATYVEIREFLYQILGSGEADLKEFVRDFMRLVFRKAASEEIFCPLYAKLLGEISSKYDVILEEMKSLSDHYLEIFDEVDEKASGNYDEFVQKVKEKKYRLGYSQFIAELAKLEILPLPILSATFTKLVTLLSSNLTDLTKRTLLEEYADCLLRMTRVFKGRNTVFTKLAKQTLSPTIQALRSQESCSSKVKFAIMDICDILI</sequence>
<dbReference type="Gene3D" id="1.25.40.180">
    <property type="match status" value="1"/>
</dbReference>
<dbReference type="InterPro" id="IPR016024">
    <property type="entry name" value="ARM-type_fold"/>
</dbReference>
<evidence type="ECO:0008006" key="2">
    <source>
        <dbReference type="Google" id="ProtNLM"/>
    </source>
</evidence>